<name>A0ABP7HKQ0_9PSEU</name>
<evidence type="ECO:0000313" key="2">
    <source>
        <dbReference type="EMBL" id="GAA3798000.1"/>
    </source>
</evidence>
<gene>
    <name evidence="2" type="ORF">GCM10022380_14070</name>
</gene>
<feature type="domain" description="Cysteine-rich CPCC" evidence="1">
    <location>
        <begin position="16"/>
        <end position="90"/>
    </location>
</feature>
<dbReference type="Proteomes" id="UP001501624">
    <property type="component" value="Unassembled WGS sequence"/>
</dbReference>
<accession>A0ABP7HKQ0</accession>
<dbReference type="EMBL" id="BAABCM010000001">
    <property type="protein sequence ID" value="GAA3798000.1"/>
    <property type="molecule type" value="Genomic_DNA"/>
</dbReference>
<dbReference type="RefSeq" id="WP_237334858.1">
    <property type="nucleotide sequence ID" value="NZ_BAABCM010000001.1"/>
</dbReference>
<sequence length="95" mass="10794">MTWLDVRRPEAAGRWPCPCCGYLTLRERGVFEICPVCFWEDDGQDVHDADEVRGGPNGRLSLTRARRDFGTFGAVSETALGHVRPPRDEEHPLKR</sequence>
<reference evidence="3" key="1">
    <citation type="journal article" date="2019" name="Int. J. Syst. Evol. Microbiol.">
        <title>The Global Catalogue of Microorganisms (GCM) 10K type strain sequencing project: providing services to taxonomists for standard genome sequencing and annotation.</title>
        <authorList>
            <consortium name="The Broad Institute Genomics Platform"/>
            <consortium name="The Broad Institute Genome Sequencing Center for Infectious Disease"/>
            <person name="Wu L."/>
            <person name="Ma J."/>
        </authorList>
    </citation>
    <scope>NUCLEOTIDE SEQUENCE [LARGE SCALE GENOMIC DNA]</scope>
    <source>
        <strain evidence="3">JCM 17017</strain>
    </source>
</reference>
<dbReference type="Pfam" id="PF14206">
    <property type="entry name" value="Cys_rich_CPCC"/>
    <property type="match status" value="1"/>
</dbReference>
<proteinExistence type="predicted"/>
<comment type="caution">
    <text evidence="2">The sequence shown here is derived from an EMBL/GenBank/DDBJ whole genome shotgun (WGS) entry which is preliminary data.</text>
</comment>
<dbReference type="InterPro" id="IPR025983">
    <property type="entry name" value="Cys_rich_CPCC"/>
</dbReference>
<keyword evidence="3" id="KW-1185">Reference proteome</keyword>
<evidence type="ECO:0000259" key="1">
    <source>
        <dbReference type="Pfam" id="PF14206"/>
    </source>
</evidence>
<protein>
    <submittedName>
        <fullName evidence="2">CPCC family cysteine-rich protein</fullName>
    </submittedName>
</protein>
<evidence type="ECO:0000313" key="3">
    <source>
        <dbReference type="Proteomes" id="UP001501624"/>
    </source>
</evidence>
<organism evidence="2 3">
    <name type="scientific">Amycolatopsis tucumanensis</name>
    <dbReference type="NCBI Taxonomy" id="401106"/>
    <lineage>
        <taxon>Bacteria</taxon>
        <taxon>Bacillati</taxon>
        <taxon>Actinomycetota</taxon>
        <taxon>Actinomycetes</taxon>
        <taxon>Pseudonocardiales</taxon>
        <taxon>Pseudonocardiaceae</taxon>
        <taxon>Amycolatopsis</taxon>
    </lineage>
</organism>